<keyword evidence="4" id="KW-0479">Metal-binding</keyword>
<reference evidence="14" key="1">
    <citation type="submission" date="2017-09" db="EMBL/GenBank/DDBJ databases">
        <title>Depth-based differentiation of microbial function through sediment-hosted aquifers and enrichment of novel symbionts in the deep terrestrial subsurface.</title>
        <authorList>
            <person name="Probst A.J."/>
            <person name="Ladd B."/>
            <person name="Jarett J.K."/>
            <person name="Geller-Mcgrath D.E."/>
            <person name="Sieber C.M.K."/>
            <person name="Emerson J.B."/>
            <person name="Anantharaman K."/>
            <person name="Thomas B.C."/>
            <person name="Malmstrom R."/>
            <person name="Stieglmeier M."/>
            <person name="Klingl A."/>
            <person name="Woyke T."/>
            <person name="Ryan C.M."/>
            <person name="Banfield J.F."/>
        </authorList>
    </citation>
    <scope>NUCLEOTIDE SEQUENCE [LARGE SCALE GENOMIC DNA]</scope>
</reference>
<accession>A0A2M6T0Q1</accession>
<evidence type="ECO:0000256" key="11">
    <source>
        <dbReference type="ARBA" id="ARBA00023264"/>
    </source>
</evidence>
<dbReference type="GO" id="GO:0008654">
    <property type="term" value="P:phospholipid biosynthetic process"/>
    <property type="evidence" value="ECO:0007669"/>
    <property type="project" value="UniProtKB-KW"/>
</dbReference>
<dbReference type="Gene3D" id="3.40.50.10330">
    <property type="entry name" value="Probable inorganic polyphosphate/atp-NAD kinase, domain 1"/>
    <property type="match status" value="1"/>
</dbReference>
<keyword evidence="5" id="KW-0547">Nucleotide-binding</keyword>
<comment type="caution">
    <text evidence="13">The sequence shown here is derived from an EMBL/GenBank/DDBJ whole genome shotgun (WGS) entry which is preliminary data.</text>
</comment>
<dbReference type="GO" id="GO:0005886">
    <property type="term" value="C:plasma membrane"/>
    <property type="evidence" value="ECO:0007669"/>
    <property type="project" value="TreeGrafter"/>
</dbReference>
<name>A0A2M6T0Q1_9BACT</name>
<dbReference type="EMBL" id="PEYE01000026">
    <property type="protein sequence ID" value="PIS38891.1"/>
    <property type="molecule type" value="Genomic_DNA"/>
</dbReference>
<dbReference type="SMART" id="SM00046">
    <property type="entry name" value="DAGKc"/>
    <property type="match status" value="1"/>
</dbReference>
<dbReference type="Proteomes" id="UP000229390">
    <property type="component" value="Unassembled WGS sequence"/>
</dbReference>
<dbReference type="InterPro" id="IPR050187">
    <property type="entry name" value="Lipid_Phosphate_FormReg"/>
</dbReference>
<keyword evidence="3" id="KW-0808">Transferase</keyword>
<dbReference type="GO" id="GO:0046872">
    <property type="term" value="F:metal ion binding"/>
    <property type="evidence" value="ECO:0007669"/>
    <property type="project" value="UniProtKB-KW"/>
</dbReference>
<proteinExistence type="predicted"/>
<sequence>MNLGWQNFRKYVKYYSTLKRTNNRVAFGDYQQSEERKEGEKVSKIRVIINPNAQSYSTSIESRLFGFLTEEGLDFELVKTTGPGHATDLAKAAVGDGIEVVIAVGGNGTCNEAINGLMQASANGMAGTLGIIPVGCGNEFARAVGIPLTLKEACHKLAHGQVKLLDVGRVTLPNGQTRFFGNTVGIGFDGRIALDAETTRWFRGTLMSTWMTIKAVAVYNQAPVMNVSYNGQIIEQPMLMVVIGNGQCEASVFQVTPWAKLDDGLFDLLLVPEVSRLQLLRLIPSFKKGTQAVNGTRVVDNPIVLARTPKVQVSSEAELIAHIDGDSLCTDAHQLKFDIFPQSLKVLC</sequence>
<evidence type="ECO:0000256" key="7">
    <source>
        <dbReference type="ARBA" id="ARBA00022840"/>
    </source>
</evidence>
<evidence type="ECO:0000313" key="14">
    <source>
        <dbReference type="Proteomes" id="UP000229390"/>
    </source>
</evidence>
<dbReference type="InterPro" id="IPR005218">
    <property type="entry name" value="Diacylglycerol/lipid_kinase"/>
</dbReference>
<dbReference type="PROSITE" id="PS50146">
    <property type="entry name" value="DAGK"/>
    <property type="match status" value="1"/>
</dbReference>
<keyword evidence="2" id="KW-0444">Lipid biosynthesis</keyword>
<dbReference type="NCBIfam" id="TIGR00147">
    <property type="entry name" value="YegS/Rv2252/BmrU family lipid kinase"/>
    <property type="match status" value="1"/>
</dbReference>
<evidence type="ECO:0000256" key="8">
    <source>
        <dbReference type="ARBA" id="ARBA00022842"/>
    </source>
</evidence>
<dbReference type="Gene3D" id="2.60.200.40">
    <property type="match status" value="1"/>
</dbReference>
<dbReference type="Pfam" id="PF00781">
    <property type="entry name" value="DAGK_cat"/>
    <property type="match status" value="1"/>
</dbReference>
<dbReference type="Pfam" id="PF19279">
    <property type="entry name" value="YegS_C"/>
    <property type="match status" value="1"/>
</dbReference>
<dbReference type="GO" id="GO:0005524">
    <property type="term" value="F:ATP binding"/>
    <property type="evidence" value="ECO:0007669"/>
    <property type="project" value="UniProtKB-KW"/>
</dbReference>
<evidence type="ECO:0000259" key="12">
    <source>
        <dbReference type="PROSITE" id="PS50146"/>
    </source>
</evidence>
<organism evidence="13 14">
    <name type="scientific">Candidatus Nealsonbacteria bacterium CG08_land_8_20_14_0_20_43_11</name>
    <dbReference type="NCBI Taxonomy" id="1974706"/>
    <lineage>
        <taxon>Bacteria</taxon>
        <taxon>Candidatus Nealsoniibacteriota</taxon>
    </lineage>
</organism>
<protein>
    <recommendedName>
        <fullName evidence="12">DAGKc domain-containing protein</fullName>
    </recommendedName>
</protein>
<dbReference type="GO" id="GO:0004143">
    <property type="term" value="F:ATP-dependent diacylglycerol kinase activity"/>
    <property type="evidence" value="ECO:0007669"/>
    <property type="project" value="TreeGrafter"/>
</dbReference>
<evidence type="ECO:0000256" key="2">
    <source>
        <dbReference type="ARBA" id="ARBA00022516"/>
    </source>
</evidence>
<keyword evidence="6" id="KW-0418">Kinase</keyword>
<dbReference type="PANTHER" id="PTHR12358:SF106">
    <property type="entry name" value="LIPID KINASE YEGS"/>
    <property type="match status" value="1"/>
</dbReference>
<dbReference type="InterPro" id="IPR017438">
    <property type="entry name" value="ATP-NAD_kinase_N"/>
</dbReference>
<evidence type="ECO:0000256" key="6">
    <source>
        <dbReference type="ARBA" id="ARBA00022777"/>
    </source>
</evidence>
<gene>
    <name evidence="13" type="ORF">COT34_01470</name>
</gene>
<keyword evidence="8" id="KW-0460">Magnesium</keyword>
<evidence type="ECO:0000313" key="13">
    <source>
        <dbReference type="EMBL" id="PIS38891.1"/>
    </source>
</evidence>
<dbReference type="InterPro" id="IPR001206">
    <property type="entry name" value="Diacylglycerol_kinase_cat_dom"/>
</dbReference>
<comment type="cofactor">
    <cofactor evidence="1">
        <name>Mg(2+)</name>
        <dbReference type="ChEBI" id="CHEBI:18420"/>
    </cofactor>
</comment>
<evidence type="ECO:0000256" key="5">
    <source>
        <dbReference type="ARBA" id="ARBA00022741"/>
    </source>
</evidence>
<dbReference type="PANTHER" id="PTHR12358">
    <property type="entry name" value="SPHINGOSINE KINASE"/>
    <property type="match status" value="1"/>
</dbReference>
<dbReference type="SUPFAM" id="SSF111331">
    <property type="entry name" value="NAD kinase/diacylglycerol kinase-like"/>
    <property type="match status" value="1"/>
</dbReference>
<evidence type="ECO:0000256" key="1">
    <source>
        <dbReference type="ARBA" id="ARBA00001946"/>
    </source>
</evidence>
<dbReference type="InterPro" id="IPR016064">
    <property type="entry name" value="NAD/diacylglycerol_kinase_sf"/>
</dbReference>
<keyword evidence="11" id="KW-1208">Phospholipid metabolism</keyword>
<evidence type="ECO:0000256" key="10">
    <source>
        <dbReference type="ARBA" id="ARBA00023209"/>
    </source>
</evidence>
<evidence type="ECO:0000256" key="4">
    <source>
        <dbReference type="ARBA" id="ARBA00022723"/>
    </source>
</evidence>
<keyword evidence="9" id="KW-0443">Lipid metabolism</keyword>
<keyword evidence="10" id="KW-0594">Phospholipid biosynthesis</keyword>
<feature type="domain" description="DAGKc" evidence="12">
    <location>
        <begin position="40"/>
        <end position="174"/>
    </location>
</feature>
<evidence type="ECO:0000256" key="3">
    <source>
        <dbReference type="ARBA" id="ARBA00022679"/>
    </source>
</evidence>
<dbReference type="AlphaFoldDB" id="A0A2M6T0Q1"/>
<keyword evidence="7" id="KW-0067">ATP-binding</keyword>
<dbReference type="InterPro" id="IPR045540">
    <property type="entry name" value="YegS/DAGK_C"/>
</dbReference>
<evidence type="ECO:0000256" key="9">
    <source>
        <dbReference type="ARBA" id="ARBA00023098"/>
    </source>
</evidence>